<dbReference type="Pfam" id="PF11139">
    <property type="entry name" value="SfLAP"/>
    <property type="match status" value="1"/>
</dbReference>
<dbReference type="Proteomes" id="UP000244903">
    <property type="component" value="Chromosome"/>
</dbReference>
<organism evidence="2 3">
    <name type="scientific">Dietzia psychralcaliphila</name>
    <dbReference type="NCBI Taxonomy" id="139021"/>
    <lineage>
        <taxon>Bacteria</taxon>
        <taxon>Bacillati</taxon>
        <taxon>Actinomycetota</taxon>
        <taxon>Actinomycetes</taxon>
        <taxon>Mycobacteriales</taxon>
        <taxon>Dietziaceae</taxon>
        <taxon>Dietzia</taxon>
    </lineage>
</organism>
<protein>
    <recommendedName>
        <fullName evidence="4">Sap-like sulfolipid-1-addressing protein</fullName>
    </recommendedName>
</protein>
<feature type="transmembrane region" description="Helical" evidence="1">
    <location>
        <begin position="47"/>
        <end position="66"/>
    </location>
</feature>
<sequence>MDEVTRWIAAVPTLVGFGLALGFSPVLYGATADILGRNQNVRARLTWLLSGLVTGATVLALVLHGLNPANLLAQVHDRTDAVVENRFVDLTVGVILLLVAAGMALWVQIVPDAPPRKVREPDQNAPPASLFVLGFSAAIVGITTLPIMYLTGRLVESLSTDPFLRLIAYSVFVVALVEPFVLLAWIWSRFPVATTKVTEAYGRMLAWDFRWVACALMTFGGLLLIGFTLFVHR</sequence>
<dbReference type="EMBL" id="CP015453">
    <property type="protein sequence ID" value="AWH95513.1"/>
    <property type="molecule type" value="Genomic_DNA"/>
</dbReference>
<dbReference type="AlphaFoldDB" id="A0AAD0JU07"/>
<reference evidence="2 3" key="1">
    <citation type="submission" date="2016-04" db="EMBL/GenBank/DDBJ databases">
        <title>Complete genome sequence of the haloalkaliphilic hydrocarbon-degrading bacterium Dietzia psychralcaliphila ILA-1T, isolated from a drain of a fish product-processing plant.</title>
        <authorList>
            <person name="Zhao J."/>
            <person name="Hu B."/>
            <person name="Geng S."/>
            <person name="Nie Y."/>
            <person name="Tang Y."/>
        </authorList>
    </citation>
    <scope>NUCLEOTIDE SEQUENCE [LARGE SCALE GENOMIC DNA]</scope>
    <source>
        <strain evidence="2 3">ILA-1</strain>
    </source>
</reference>
<feature type="transmembrane region" description="Helical" evidence="1">
    <location>
        <begin position="129"/>
        <end position="151"/>
    </location>
</feature>
<keyword evidence="1" id="KW-0812">Transmembrane</keyword>
<evidence type="ECO:0000256" key="1">
    <source>
        <dbReference type="SAM" id="Phobius"/>
    </source>
</evidence>
<accession>A0AAD0JU07</accession>
<feature type="transmembrane region" description="Helical" evidence="1">
    <location>
        <begin position="87"/>
        <end position="109"/>
    </location>
</feature>
<evidence type="ECO:0000313" key="2">
    <source>
        <dbReference type="EMBL" id="AWH95513.1"/>
    </source>
</evidence>
<evidence type="ECO:0000313" key="3">
    <source>
        <dbReference type="Proteomes" id="UP000244903"/>
    </source>
</evidence>
<keyword evidence="3" id="KW-1185">Reference proteome</keyword>
<keyword evidence="1" id="KW-0472">Membrane</keyword>
<proteinExistence type="predicted"/>
<evidence type="ECO:0008006" key="4">
    <source>
        <dbReference type="Google" id="ProtNLM"/>
    </source>
</evidence>
<feature type="transmembrane region" description="Helical" evidence="1">
    <location>
        <begin position="209"/>
        <end position="231"/>
    </location>
</feature>
<keyword evidence="1" id="KW-1133">Transmembrane helix</keyword>
<dbReference type="InterPro" id="IPR021315">
    <property type="entry name" value="Gap/Sap"/>
</dbReference>
<dbReference type="KEGG" id="dpc:A6048_08395"/>
<feature type="transmembrane region" description="Helical" evidence="1">
    <location>
        <begin position="163"/>
        <end position="187"/>
    </location>
</feature>
<gene>
    <name evidence="2" type="ORF">A6048_08395</name>
</gene>
<feature type="transmembrane region" description="Helical" evidence="1">
    <location>
        <begin position="7"/>
        <end position="27"/>
    </location>
</feature>
<name>A0AAD0JU07_9ACTN</name>